<reference evidence="2" key="1">
    <citation type="journal article" date="2019" name="Int. J. Syst. Evol. Microbiol.">
        <title>The Global Catalogue of Microorganisms (GCM) 10K type strain sequencing project: providing services to taxonomists for standard genome sequencing and annotation.</title>
        <authorList>
            <consortium name="The Broad Institute Genomics Platform"/>
            <consortium name="The Broad Institute Genome Sequencing Center for Infectious Disease"/>
            <person name="Wu L."/>
            <person name="Ma J."/>
        </authorList>
    </citation>
    <scope>NUCLEOTIDE SEQUENCE [LARGE SCALE GENOMIC DNA]</scope>
    <source>
        <strain evidence="2">KCTC 42217</strain>
    </source>
</reference>
<dbReference type="InterPro" id="IPR023204">
    <property type="entry name" value="SP1917_dom_sf"/>
</dbReference>
<evidence type="ECO:0000313" key="1">
    <source>
        <dbReference type="EMBL" id="MFD2163762.1"/>
    </source>
</evidence>
<sequence length="102" mass="12184">MYSDNDKNLQDVVCKRLSRYLQKAEKRGLTKIEVDEIIFWLTGYNKKTLQHQIDRETDFETFLWKHRRSIQMPGYGGCDWFVGTRIKAECCLLNKVKHMPID</sequence>
<dbReference type="Pfam" id="PF09966">
    <property type="entry name" value="DUF2200"/>
    <property type="match status" value="1"/>
</dbReference>
<proteinExistence type="predicted"/>
<evidence type="ECO:0000313" key="2">
    <source>
        <dbReference type="Proteomes" id="UP001597387"/>
    </source>
</evidence>
<gene>
    <name evidence="1" type="ORF">ACFSJU_15245</name>
</gene>
<dbReference type="InterPro" id="IPR014580">
    <property type="entry name" value="UCP033199"/>
</dbReference>
<comment type="caution">
    <text evidence="1">The sequence shown here is derived from an EMBL/GenBank/DDBJ whole genome shotgun (WGS) entry which is preliminary data.</text>
</comment>
<dbReference type="EMBL" id="JBHUHZ010000002">
    <property type="protein sequence ID" value="MFD2163762.1"/>
    <property type="molecule type" value="Genomic_DNA"/>
</dbReference>
<organism evidence="1 2">
    <name type="scientific">Paradesertivirga mongoliensis</name>
    <dbReference type="NCBI Taxonomy" id="2100740"/>
    <lineage>
        <taxon>Bacteria</taxon>
        <taxon>Pseudomonadati</taxon>
        <taxon>Bacteroidota</taxon>
        <taxon>Sphingobacteriia</taxon>
        <taxon>Sphingobacteriales</taxon>
        <taxon>Sphingobacteriaceae</taxon>
        <taxon>Paradesertivirga</taxon>
    </lineage>
</organism>
<name>A0ABW4ZQM2_9SPHI</name>
<dbReference type="RefSeq" id="WP_379126080.1">
    <property type="nucleotide sequence ID" value="NZ_JBHUHZ010000002.1"/>
</dbReference>
<keyword evidence="2" id="KW-1185">Reference proteome</keyword>
<protein>
    <submittedName>
        <fullName evidence="1">DUF2200 family protein</fullName>
    </submittedName>
</protein>
<dbReference type="Gene3D" id="1.10.8.290">
    <property type="entry name" value="uncharacterized protein sp1917 domain"/>
    <property type="match status" value="1"/>
</dbReference>
<dbReference type="Proteomes" id="UP001597387">
    <property type="component" value="Unassembled WGS sequence"/>
</dbReference>
<accession>A0ABW4ZQM2</accession>